<evidence type="ECO:0000256" key="11">
    <source>
        <dbReference type="ARBA" id="ARBA00023033"/>
    </source>
</evidence>
<keyword evidence="9 14" id="KW-0560">Oxidoreductase</keyword>
<evidence type="ECO:0000313" key="17">
    <source>
        <dbReference type="Proteomes" id="UP000313359"/>
    </source>
</evidence>
<dbReference type="GO" id="GO:0004497">
    <property type="term" value="F:monooxygenase activity"/>
    <property type="evidence" value="ECO:0007669"/>
    <property type="project" value="UniProtKB-KW"/>
</dbReference>
<dbReference type="GO" id="GO:0005506">
    <property type="term" value="F:iron ion binding"/>
    <property type="evidence" value="ECO:0007669"/>
    <property type="project" value="InterPro"/>
</dbReference>
<evidence type="ECO:0000256" key="14">
    <source>
        <dbReference type="RuleBase" id="RU000461"/>
    </source>
</evidence>
<reference evidence="16" key="1">
    <citation type="journal article" date="2018" name="Genome Biol. Evol.">
        <title>Genomics and development of Lentinus tigrinus, a white-rot wood-decaying mushroom with dimorphic fruiting bodies.</title>
        <authorList>
            <person name="Wu B."/>
            <person name="Xu Z."/>
            <person name="Knudson A."/>
            <person name="Carlson A."/>
            <person name="Chen N."/>
            <person name="Kovaka S."/>
            <person name="LaButti K."/>
            <person name="Lipzen A."/>
            <person name="Pennachio C."/>
            <person name="Riley R."/>
            <person name="Schakwitz W."/>
            <person name="Umezawa K."/>
            <person name="Ohm R.A."/>
            <person name="Grigoriev I.V."/>
            <person name="Nagy L.G."/>
            <person name="Gibbons J."/>
            <person name="Hibbett D."/>
        </authorList>
    </citation>
    <scope>NUCLEOTIDE SEQUENCE [LARGE SCALE GENOMIC DNA]</scope>
    <source>
        <strain evidence="16">ALCF2SS1-6</strain>
    </source>
</reference>
<evidence type="ECO:0000256" key="5">
    <source>
        <dbReference type="ARBA" id="ARBA00022617"/>
    </source>
</evidence>
<accession>A0A5C2SD86</accession>
<keyword evidence="17" id="KW-1185">Reference proteome</keyword>
<dbReference type="InterPro" id="IPR050364">
    <property type="entry name" value="Cytochrome_P450_fung"/>
</dbReference>
<keyword evidence="7 13" id="KW-0479">Metal-binding</keyword>
<dbReference type="Pfam" id="PF00067">
    <property type="entry name" value="p450"/>
    <property type="match status" value="1"/>
</dbReference>
<evidence type="ECO:0000256" key="3">
    <source>
        <dbReference type="ARBA" id="ARBA00005179"/>
    </source>
</evidence>
<feature type="transmembrane region" description="Helical" evidence="15">
    <location>
        <begin position="6"/>
        <end position="29"/>
    </location>
</feature>
<feature type="binding site" description="axial binding residue" evidence="13">
    <location>
        <position position="450"/>
    </location>
    <ligand>
        <name>heme</name>
        <dbReference type="ChEBI" id="CHEBI:30413"/>
    </ligand>
    <ligandPart>
        <name>Fe</name>
        <dbReference type="ChEBI" id="CHEBI:18248"/>
    </ligandPart>
</feature>
<evidence type="ECO:0000256" key="15">
    <source>
        <dbReference type="SAM" id="Phobius"/>
    </source>
</evidence>
<evidence type="ECO:0000256" key="6">
    <source>
        <dbReference type="ARBA" id="ARBA00022692"/>
    </source>
</evidence>
<evidence type="ECO:0000256" key="4">
    <source>
        <dbReference type="ARBA" id="ARBA00010617"/>
    </source>
</evidence>
<name>A0A5C2SD86_9APHY</name>
<dbReference type="PRINTS" id="PR00463">
    <property type="entry name" value="EP450I"/>
</dbReference>
<gene>
    <name evidence="16" type="ORF">L227DRAFT_499737</name>
</gene>
<evidence type="ECO:0000256" key="12">
    <source>
        <dbReference type="ARBA" id="ARBA00023136"/>
    </source>
</evidence>
<dbReference type="EMBL" id="ML122261">
    <property type="protein sequence ID" value="RPD61680.1"/>
    <property type="molecule type" value="Genomic_DNA"/>
</dbReference>
<proteinExistence type="inferred from homology"/>
<dbReference type="AlphaFoldDB" id="A0A5C2SD86"/>
<keyword evidence="8 15" id="KW-1133">Transmembrane helix</keyword>
<protein>
    <submittedName>
        <fullName evidence="16">O-methylsterigmatocystin oxidoreductase</fullName>
    </submittedName>
</protein>
<dbReference type="OrthoDB" id="3934656at2759"/>
<dbReference type="PROSITE" id="PS00086">
    <property type="entry name" value="CYTOCHROME_P450"/>
    <property type="match status" value="1"/>
</dbReference>
<dbReference type="Proteomes" id="UP000313359">
    <property type="component" value="Unassembled WGS sequence"/>
</dbReference>
<dbReference type="PANTHER" id="PTHR46300">
    <property type="entry name" value="P450, PUTATIVE (EUROFUNG)-RELATED-RELATED"/>
    <property type="match status" value="1"/>
</dbReference>
<evidence type="ECO:0000256" key="2">
    <source>
        <dbReference type="ARBA" id="ARBA00004167"/>
    </source>
</evidence>
<dbReference type="InterPro" id="IPR001128">
    <property type="entry name" value="Cyt_P450"/>
</dbReference>
<comment type="similarity">
    <text evidence="4 14">Belongs to the cytochrome P450 family.</text>
</comment>
<comment type="subcellular location">
    <subcellularLocation>
        <location evidence="2">Membrane</location>
        <topology evidence="2">Single-pass membrane protein</topology>
    </subcellularLocation>
</comment>
<dbReference type="GO" id="GO:0016705">
    <property type="term" value="F:oxidoreductase activity, acting on paired donors, with incorporation or reduction of molecular oxygen"/>
    <property type="evidence" value="ECO:0007669"/>
    <property type="project" value="InterPro"/>
</dbReference>
<evidence type="ECO:0000256" key="9">
    <source>
        <dbReference type="ARBA" id="ARBA00023002"/>
    </source>
</evidence>
<evidence type="ECO:0000256" key="8">
    <source>
        <dbReference type="ARBA" id="ARBA00022989"/>
    </source>
</evidence>
<dbReference type="STRING" id="1328759.A0A5C2SD86"/>
<comment type="pathway">
    <text evidence="3">Secondary metabolite biosynthesis.</text>
</comment>
<dbReference type="InterPro" id="IPR002401">
    <property type="entry name" value="Cyt_P450_E_grp-I"/>
</dbReference>
<keyword evidence="11 14" id="KW-0503">Monooxygenase</keyword>
<evidence type="ECO:0000313" key="16">
    <source>
        <dbReference type="EMBL" id="RPD61680.1"/>
    </source>
</evidence>
<dbReference type="InterPro" id="IPR036396">
    <property type="entry name" value="Cyt_P450_sf"/>
</dbReference>
<organism evidence="16 17">
    <name type="scientific">Lentinus tigrinus ALCF2SS1-6</name>
    <dbReference type="NCBI Taxonomy" id="1328759"/>
    <lineage>
        <taxon>Eukaryota</taxon>
        <taxon>Fungi</taxon>
        <taxon>Dikarya</taxon>
        <taxon>Basidiomycota</taxon>
        <taxon>Agaricomycotina</taxon>
        <taxon>Agaricomycetes</taxon>
        <taxon>Polyporales</taxon>
        <taxon>Polyporaceae</taxon>
        <taxon>Lentinus</taxon>
    </lineage>
</organism>
<dbReference type="GO" id="GO:0016020">
    <property type="term" value="C:membrane"/>
    <property type="evidence" value="ECO:0007669"/>
    <property type="project" value="UniProtKB-SubCell"/>
</dbReference>
<keyword evidence="10 13" id="KW-0408">Iron</keyword>
<evidence type="ECO:0000256" key="1">
    <source>
        <dbReference type="ARBA" id="ARBA00001971"/>
    </source>
</evidence>
<dbReference type="Gene3D" id="1.10.630.10">
    <property type="entry name" value="Cytochrome P450"/>
    <property type="match status" value="1"/>
</dbReference>
<dbReference type="GO" id="GO:0020037">
    <property type="term" value="F:heme binding"/>
    <property type="evidence" value="ECO:0007669"/>
    <property type="project" value="InterPro"/>
</dbReference>
<evidence type="ECO:0000256" key="10">
    <source>
        <dbReference type="ARBA" id="ARBA00023004"/>
    </source>
</evidence>
<dbReference type="InterPro" id="IPR017972">
    <property type="entry name" value="Cyt_P450_CS"/>
</dbReference>
<comment type="cofactor">
    <cofactor evidence="1 13">
        <name>heme</name>
        <dbReference type="ChEBI" id="CHEBI:30413"/>
    </cofactor>
</comment>
<keyword evidence="12 15" id="KW-0472">Membrane</keyword>
<evidence type="ECO:0000256" key="7">
    <source>
        <dbReference type="ARBA" id="ARBA00022723"/>
    </source>
</evidence>
<dbReference type="PANTHER" id="PTHR46300:SF7">
    <property type="entry name" value="P450, PUTATIVE (EUROFUNG)-RELATED"/>
    <property type="match status" value="1"/>
</dbReference>
<evidence type="ECO:0000256" key="13">
    <source>
        <dbReference type="PIRSR" id="PIRSR602401-1"/>
    </source>
</evidence>
<dbReference type="SUPFAM" id="SSF48264">
    <property type="entry name" value="Cytochrome P450"/>
    <property type="match status" value="1"/>
</dbReference>
<sequence length="547" mass="61911">MSFQPYIHGVSSLSPILVAFSLLAVLVYLQSAIGWRKRSRGRPLPPGPKGLPLVGNVHNAPRFKPWIGYRDLCAQYGDIVHVQILNTHIVVLGSPEVIFEYLDKRSANTSDREHTVMLELTGAHWNFSFMYYGPWWRRHRRTMWQYFHPGAVEGCRPVQRAEAHRFLYKLFKDPANFKKHIRYTSTASMTKVVYDIEGDDKIERQVTLVHDAQEGVAQGLVPGKYLVQFFPFLRYVPAWFPGAEFKRLSNKWRAAAWSAKYVPYGEVKETLKGRSMVGQLLTKLARAGLTEEARAEEEDVISNVASVAFQGARHTFSTFTGAFVALSLHPEVLRKAHAELDAVVGPDRLPDFSDRASLIYVNALIKEMVRWHNSTPLSLPHATIEDDELHGYFIPAGTVVFANTWACMHDPEVYDEPGAFCPERFIQDGKLDPSVRDPADYVFGYGRRICPGRHFADDMMFINMASVLHCFDIGPPLDERGRPVKIVPEWTNGLGSYVILQIADARCTITPRSAQAEVLILEAQARVPEAMARWSRSVLRDKDGVEI</sequence>
<keyword evidence="5 13" id="KW-0349">Heme</keyword>
<dbReference type="CDD" id="cd11065">
    <property type="entry name" value="CYP64-like"/>
    <property type="match status" value="1"/>
</dbReference>
<keyword evidence="6 15" id="KW-0812">Transmembrane</keyword>